<proteinExistence type="inferred from homology"/>
<dbReference type="EC" id="2.4.2.31" evidence="9"/>
<evidence type="ECO:0000313" key="11">
    <source>
        <dbReference type="EMBL" id="CAF2186964.1"/>
    </source>
</evidence>
<dbReference type="Pfam" id="PF13424">
    <property type="entry name" value="TPR_12"/>
    <property type="match status" value="3"/>
</dbReference>
<dbReference type="Gene3D" id="3.90.176.10">
    <property type="entry name" value="Toxin ADP-ribosyltransferase, Chain A, domain 1"/>
    <property type="match status" value="1"/>
</dbReference>
<comment type="similarity">
    <text evidence="1 9">Belongs to the Arg-specific ADP-ribosyltransferase family.</text>
</comment>
<feature type="repeat" description="TPR" evidence="8">
    <location>
        <begin position="529"/>
        <end position="562"/>
    </location>
</feature>
<dbReference type="InterPro" id="IPR011990">
    <property type="entry name" value="TPR-like_helical_dom_sf"/>
</dbReference>
<dbReference type="EMBL" id="CAJNRE010019050">
    <property type="protein sequence ID" value="CAF2186964.1"/>
    <property type="molecule type" value="Genomic_DNA"/>
</dbReference>
<dbReference type="PANTHER" id="PTHR45641:SF19">
    <property type="entry name" value="NEPHROCYSTIN-3"/>
    <property type="match status" value="1"/>
</dbReference>
<feature type="repeat" description="TPR" evidence="8">
    <location>
        <begin position="655"/>
        <end position="688"/>
    </location>
</feature>
<protein>
    <recommendedName>
        <fullName evidence="9 10">Multifunctional fusion protein</fullName>
    </recommendedName>
    <domain>
        <recommendedName>
            <fullName evidence="9">NAD(P)(+)--arginine ADP-ribosyltransferase</fullName>
            <ecNumber evidence="9">2.4.2.31</ecNumber>
        </recommendedName>
        <alternativeName>
            <fullName evidence="9">Mono(ADP-ribosyl)transferase</fullName>
        </alternativeName>
    </domain>
    <domain>
        <recommendedName>
            <fullName evidence="10">Kinesin light chain</fullName>
        </recommendedName>
    </domain>
</protein>
<evidence type="ECO:0000256" key="6">
    <source>
        <dbReference type="ARBA" id="ARBA00022803"/>
    </source>
</evidence>
<evidence type="ECO:0000313" key="12">
    <source>
        <dbReference type="Proteomes" id="UP000663824"/>
    </source>
</evidence>
<evidence type="ECO:0000256" key="4">
    <source>
        <dbReference type="ARBA" id="ARBA00022695"/>
    </source>
</evidence>
<dbReference type="Pfam" id="PF13176">
    <property type="entry name" value="TPR_7"/>
    <property type="match status" value="1"/>
</dbReference>
<dbReference type="SUPFAM" id="SSF48452">
    <property type="entry name" value="TPR-like"/>
    <property type="match status" value="1"/>
</dbReference>
<evidence type="ECO:0000256" key="8">
    <source>
        <dbReference type="PROSITE-ProRule" id="PRU00339"/>
    </source>
</evidence>
<dbReference type="InterPro" id="IPR019734">
    <property type="entry name" value="TPR_rpt"/>
</dbReference>
<dbReference type="GO" id="GO:0106274">
    <property type="term" value="F:NAD+-protein-arginine ADP-ribosyltransferase activity"/>
    <property type="evidence" value="ECO:0007669"/>
    <property type="project" value="UniProtKB-EC"/>
</dbReference>
<dbReference type="Gene3D" id="1.25.40.10">
    <property type="entry name" value="Tetratricopeptide repeat domain"/>
    <property type="match status" value="2"/>
</dbReference>
<gene>
    <name evidence="11" type="ORF">MBJ925_LOCUS34664</name>
</gene>
<dbReference type="PRINTS" id="PR00381">
    <property type="entry name" value="KINESINLIGHT"/>
</dbReference>
<dbReference type="GO" id="GO:0005871">
    <property type="term" value="C:kinesin complex"/>
    <property type="evidence" value="ECO:0007669"/>
    <property type="project" value="UniProtKB-UniRule"/>
</dbReference>
<comment type="catalytic activity">
    <reaction evidence="7 9">
        <text>L-arginyl-[protein] + NAD(+) = N(omega)-(ADP-D-ribosyl)-L-arginyl-[protein] + nicotinamide + H(+)</text>
        <dbReference type="Rhea" id="RHEA:19149"/>
        <dbReference type="Rhea" id="RHEA-COMP:10532"/>
        <dbReference type="Rhea" id="RHEA-COMP:15087"/>
        <dbReference type="ChEBI" id="CHEBI:15378"/>
        <dbReference type="ChEBI" id="CHEBI:17154"/>
        <dbReference type="ChEBI" id="CHEBI:29965"/>
        <dbReference type="ChEBI" id="CHEBI:57540"/>
        <dbReference type="ChEBI" id="CHEBI:142554"/>
        <dbReference type="EC" id="2.4.2.31"/>
    </reaction>
</comment>
<dbReference type="Pfam" id="PF01129">
    <property type="entry name" value="ART"/>
    <property type="match status" value="1"/>
</dbReference>
<dbReference type="AlphaFoldDB" id="A0A816ZC69"/>
<evidence type="ECO:0000256" key="3">
    <source>
        <dbReference type="ARBA" id="ARBA00022679"/>
    </source>
</evidence>
<keyword evidence="3 9" id="KW-0808">Transferase</keyword>
<dbReference type="PROSITE" id="PS51996">
    <property type="entry name" value="TR_MART"/>
    <property type="match status" value="1"/>
</dbReference>
<comment type="subunit">
    <text evidence="10">Oligomeric complex composed of two heavy chains and two light chains.</text>
</comment>
<comment type="subcellular location">
    <subcellularLocation>
        <location evidence="10">Cytoplasm</location>
        <location evidence="10">Cytoskeleton</location>
    </subcellularLocation>
</comment>
<keyword evidence="9" id="KW-0520">NAD</keyword>
<keyword evidence="10" id="KW-0493">Microtubule</keyword>
<comment type="caution">
    <text evidence="11">The sequence shown here is derived from an EMBL/GenBank/DDBJ whole genome shotgun (WGS) entry which is preliminary data.</text>
</comment>
<feature type="repeat" description="TPR" evidence="8">
    <location>
        <begin position="613"/>
        <end position="646"/>
    </location>
</feature>
<keyword evidence="10" id="KW-0963">Cytoplasm</keyword>
<dbReference type="InterPro" id="IPR000768">
    <property type="entry name" value="ART"/>
</dbReference>
<reference evidence="11" key="1">
    <citation type="submission" date="2021-02" db="EMBL/GenBank/DDBJ databases">
        <authorList>
            <person name="Nowell W R."/>
        </authorList>
    </citation>
    <scope>NUCLEOTIDE SEQUENCE</scope>
</reference>
<evidence type="ECO:0000256" key="2">
    <source>
        <dbReference type="ARBA" id="ARBA00022676"/>
    </source>
</evidence>
<dbReference type="Proteomes" id="UP000663824">
    <property type="component" value="Unassembled WGS sequence"/>
</dbReference>
<feature type="repeat" description="TPR" evidence="8">
    <location>
        <begin position="697"/>
        <end position="730"/>
    </location>
</feature>
<comment type="function">
    <text evidence="10">Kinesin is a microtubule-associated force-producing protein that play a role in organelle transport.</text>
</comment>
<keyword evidence="10" id="KW-0505">Motor protein</keyword>
<dbReference type="PROSITE" id="PS50293">
    <property type="entry name" value="TPR_REGION"/>
    <property type="match status" value="4"/>
</dbReference>
<feature type="repeat" description="TPR" evidence="8">
    <location>
        <begin position="487"/>
        <end position="520"/>
    </location>
</feature>
<accession>A0A816ZC69</accession>
<feature type="repeat" description="TPR" evidence="8">
    <location>
        <begin position="571"/>
        <end position="604"/>
    </location>
</feature>
<keyword evidence="5" id="KW-0677">Repeat</keyword>
<keyword evidence="10" id="KW-0206">Cytoskeleton</keyword>
<keyword evidence="9" id="KW-0521">NADP</keyword>
<dbReference type="GO" id="GO:0005874">
    <property type="term" value="C:microtubule"/>
    <property type="evidence" value="ECO:0007669"/>
    <property type="project" value="UniProtKB-UniRule"/>
</dbReference>
<organism evidence="11 12">
    <name type="scientific">Rotaria magnacalcarata</name>
    <dbReference type="NCBI Taxonomy" id="392030"/>
    <lineage>
        <taxon>Eukaryota</taxon>
        <taxon>Metazoa</taxon>
        <taxon>Spiralia</taxon>
        <taxon>Gnathifera</taxon>
        <taxon>Rotifera</taxon>
        <taxon>Eurotatoria</taxon>
        <taxon>Bdelloidea</taxon>
        <taxon>Philodinida</taxon>
        <taxon>Philodinidae</taxon>
        <taxon>Rotaria</taxon>
    </lineage>
</organism>
<name>A0A816ZC69_9BILA</name>
<keyword evidence="2 9" id="KW-0328">Glycosyltransferase</keyword>
<dbReference type="SMART" id="SM00028">
    <property type="entry name" value="TPR"/>
    <property type="match status" value="8"/>
</dbReference>
<feature type="repeat" description="TPR" evidence="8">
    <location>
        <begin position="445"/>
        <end position="478"/>
    </location>
</feature>
<keyword evidence="6 8" id="KW-0802">TPR repeat</keyword>
<sequence length="752" mass="87409">MTELNTRIVVQNCLLVWLDPSLDETKDHVRDALTLFSAIINPVHIFTDSDQCIDFLTEIKDAKVFMIISDSLRENIIPLIHNMPQLYSIFILCNDKLCPDNWIQSWSKVKGAFDQIYQICDIVRRLTKKCEHDMTPMSFIAVNDNDPASLSIQHINQLDPTFMYTQIFKKVLLEIDDKDDDKAIKFFTAYCRQIYSDNSVQLKNITKFESEFQLYKPIWWYTSEYFLYSMLNRALRTLDVNIMLKMGFFIRFLHRHIEQLYQEQSTDFEQHFTVYRGQCLSKMDFEKLLKTIGGLMSFNNFLSTSRDKNVSMAFADSDPMNLDSIGILFIMSIEPKMSKSPFALIDKVSQFDSEEEILFSMHTVFRIVEIEKVSKSSLMWHVHLILTADDDPHLAVLTKYMQEESNGSTGWERMGHLMHTLGESEKGEEVYTMLIEQASNEKDTANYYHHLGVMKDRRGEYREAIRFYEQSIAIQERTKDPNHKRLETSYHNLGLAYNNMGEYSKALSFYEKALYMEKKILPENHPSLATSYNNIGLLYDNMGEYSKALSFYENSLDIYQKTLPPNHPLLATLHSNIGVLFTNLGEYSKALSFYEKALDIEKKVLPTNHPDLATSYNNIGSVYKSMGEYSKALVFYEKDLEINQRILSPNHSDLAISYNNIGGVYDNMGEYLKALLFYKKAFDIYKRNLPPTHPNVGMSYGNLGGIYYKIQEYTKALKLYEKNLEIFQMSLPPTHPHIAACKRNIEAVKKKI</sequence>
<dbReference type="SUPFAM" id="SSF56399">
    <property type="entry name" value="ADP-ribosylation"/>
    <property type="match status" value="1"/>
</dbReference>
<dbReference type="PROSITE" id="PS50005">
    <property type="entry name" value="TPR"/>
    <property type="match status" value="7"/>
</dbReference>
<evidence type="ECO:0000256" key="7">
    <source>
        <dbReference type="ARBA" id="ARBA00047597"/>
    </source>
</evidence>
<comment type="similarity">
    <text evidence="10">Belongs to the kinesin light chain family.</text>
</comment>
<evidence type="ECO:0000256" key="9">
    <source>
        <dbReference type="RuleBase" id="RU361228"/>
    </source>
</evidence>
<dbReference type="Pfam" id="PF13374">
    <property type="entry name" value="TPR_10"/>
    <property type="match status" value="1"/>
</dbReference>
<keyword evidence="4" id="KW-0548">Nucleotidyltransferase</keyword>
<dbReference type="GO" id="GO:0016779">
    <property type="term" value="F:nucleotidyltransferase activity"/>
    <property type="evidence" value="ECO:0007669"/>
    <property type="project" value="UniProtKB-KW"/>
</dbReference>
<evidence type="ECO:0000256" key="10">
    <source>
        <dbReference type="RuleBase" id="RU367020"/>
    </source>
</evidence>
<dbReference type="PANTHER" id="PTHR45641">
    <property type="entry name" value="TETRATRICOPEPTIDE REPEAT PROTEIN (AFU_ORTHOLOGUE AFUA_6G03870)"/>
    <property type="match status" value="1"/>
</dbReference>
<evidence type="ECO:0000256" key="1">
    <source>
        <dbReference type="ARBA" id="ARBA00009558"/>
    </source>
</evidence>
<evidence type="ECO:0000256" key="5">
    <source>
        <dbReference type="ARBA" id="ARBA00022737"/>
    </source>
</evidence>